<evidence type="ECO:0000259" key="8">
    <source>
        <dbReference type="Pfam" id="PF05523"/>
    </source>
</evidence>
<dbReference type="NCBIfam" id="TIGR01221">
    <property type="entry name" value="rmlC"/>
    <property type="match status" value="1"/>
</dbReference>
<evidence type="ECO:0000313" key="9">
    <source>
        <dbReference type="EMBL" id="KMN12429.1"/>
    </source>
</evidence>
<dbReference type="CDD" id="cd20292">
    <property type="entry name" value="cupin_QdtA-like"/>
    <property type="match status" value="1"/>
</dbReference>
<feature type="site" description="Participates in a stacking interaction with the thymidine ring of dTDP-4-oxo-6-deoxyglucose" evidence="6">
    <location>
        <position position="143"/>
    </location>
</feature>
<dbReference type="PATRIC" id="fig|1608994.3.peg.4210"/>
<dbReference type="SUPFAM" id="SSF51182">
    <property type="entry name" value="RmlC-like cupins"/>
    <property type="match status" value="2"/>
</dbReference>
<accession>A0A0J6IKY9</accession>
<evidence type="ECO:0000256" key="4">
    <source>
        <dbReference type="ARBA" id="ARBA00019595"/>
    </source>
</evidence>
<dbReference type="EC" id="5.1.3.13" evidence="3 7"/>
<proteinExistence type="inferred from homology"/>
<dbReference type="Gene3D" id="2.60.120.10">
    <property type="entry name" value="Jelly Rolls"/>
    <property type="match status" value="2"/>
</dbReference>
<comment type="subunit">
    <text evidence="7">Homodimer.</text>
</comment>
<feature type="active site" description="Proton acceptor" evidence="5">
    <location>
        <position position="67"/>
    </location>
</feature>
<dbReference type="GO" id="GO:0008830">
    <property type="term" value="F:dTDP-4-dehydrorhamnose 3,5-epimerase activity"/>
    <property type="evidence" value="ECO:0007669"/>
    <property type="project" value="UniProtKB-UniRule"/>
</dbReference>
<dbReference type="Pfam" id="PF00908">
    <property type="entry name" value="dTDP_sugar_isom"/>
    <property type="match status" value="1"/>
</dbReference>
<dbReference type="EMBL" id="JYLF01000008">
    <property type="protein sequence ID" value="KMN12429.1"/>
    <property type="molecule type" value="Genomic_DNA"/>
</dbReference>
<evidence type="ECO:0000313" key="10">
    <source>
        <dbReference type="Proteomes" id="UP000036325"/>
    </source>
</evidence>
<dbReference type="Pfam" id="PF05523">
    <property type="entry name" value="FdtA"/>
    <property type="match status" value="1"/>
</dbReference>
<comment type="catalytic activity">
    <reaction evidence="1 7">
        <text>dTDP-4-dehydro-6-deoxy-alpha-D-glucose = dTDP-4-dehydro-beta-L-rhamnose</text>
        <dbReference type="Rhea" id="RHEA:16969"/>
        <dbReference type="ChEBI" id="CHEBI:57649"/>
        <dbReference type="ChEBI" id="CHEBI:62830"/>
        <dbReference type="EC" id="5.1.3.13"/>
    </reaction>
</comment>
<comment type="function">
    <text evidence="2 7">Catalyzes the epimerization of the C3' and C5'positions of dTDP-6-deoxy-D-xylo-4-hexulose, forming dTDP-6-deoxy-L-lyxo-4-hexulose.</text>
</comment>
<evidence type="ECO:0000256" key="5">
    <source>
        <dbReference type="PIRSR" id="PIRSR600888-1"/>
    </source>
</evidence>
<feature type="active site" description="Proton donor" evidence="5">
    <location>
        <position position="137"/>
    </location>
</feature>
<dbReference type="GO" id="GO:0000271">
    <property type="term" value="P:polysaccharide biosynthetic process"/>
    <property type="evidence" value="ECO:0007669"/>
    <property type="project" value="TreeGrafter"/>
</dbReference>
<evidence type="ECO:0000256" key="6">
    <source>
        <dbReference type="PIRSR" id="PIRSR600888-3"/>
    </source>
</evidence>
<dbReference type="InterPro" id="IPR008894">
    <property type="entry name" value="QdtA_cupin_dom"/>
</dbReference>
<dbReference type="InterPro" id="IPR014710">
    <property type="entry name" value="RmlC-like_jellyroll"/>
</dbReference>
<evidence type="ECO:0000256" key="2">
    <source>
        <dbReference type="ARBA" id="ARBA00001997"/>
    </source>
</evidence>
<dbReference type="AlphaFoldDB" id="A0A0J6IKY9"/>
<dbReference type="STRING" id="1608994.TU86_17560"/>
<dbReference type="CDD" id="cd00438">
    <property type="entry name" value="cupin_RmlC"/>
    <property type="match status" value="1"/>
</dbReference>
<comment type="caution">
    <text evidence="9">The sequence shown here is derived from an EMBL/GenBank/DDBJ whole genome shotgun (WGS) entry which is preliminary data.</text>
</comment>
<comment type="pathway">
    <text evidence="7">Carbohydrate biosynthesis; dTDP-L-rhamnose biosynthesis.</text>
</comment>
<dbReference type="InterPro" id="IPR011051">
    <property type="entry name" value="RmlC_Cupin_sf"/>
</dbReference>
<protein>
    <recommendedName>
        <fullName evidence="4 7">dTDP-4-dehydrorhamnose 3,5-epimerase</fullName>
        <ecNumber evidence="3 7">5.1.3.13</ecNumber>
    </recommendedName>
    <alternativeName>
        <fullName evidence="7">Thymidine diphospho-4-keto-rhamnose 3,5-epimerase</fullName>
    </alternativeName>
</protein>
<name>A0A0J6IKY9_9PSED</name>
<dbReference type="PANTHER" id="PTHR21047:SF2">
    <property type="entry name" value="THYMIDINE DIPHOSPHO-4-KETO-RHAMNOSE 3,5-EPIMERASE"/>
    <property type="match status" value="1"/>
</dbReference>
<feature type="domain" description="Sugar 3,4-ketoisomerase QdtA cupin" evidence="8">
    <location>
        <begin position="197"/>
        <end position="320"/>
    </location>
</feature>
<evidence type="ECO:0000256" key="3">
    <source>
        <dbReference type="ARBA" id="ARBA00012098"/>
    </source>
</evidence>
<dbReference type="GO" id="GO:0019305">
    <property type="term" value="P:dTDP-rhamnose biosynthetic process"/>
    <property type="evidence" value="ECO:0007669"/>
    <property type="project" value="UniProtKB-UniRule"/>
</dbReference>
<comment type="similarity">
    <text evidence="7">Belongs to the dTDP-4-dehydrorhamnose 3,5-epimerase family.</text>
</comment>
<dbReference type="InterPro" id="IPR000888">
    <property type="entry name" value="RmlC-like"/>
</dbReference>
<dbReference type="GO" id="GO:0005829">
    <property type="term" value="C:cytosol"/>
    <property type="evidence" value="ECO:0007669"/>
    <property type="project" value="TreeGrafter"/>
</dbReference>
<dbReference type="Proteomes" id="UP000036325">
    <property type="component" value="Unassembled WGS sequence"/>
</dbReference>
<organism evidence="9 10">
    <name type="scientific">Pseudomonas weihenstephanensis</name>
    <dbReference type="NCBI Taxonomy" id="1608994"/>
    <lineage>
        <taxon>Bacteria</taxon>
        <taxon>Pseudomonadati</taxon>
        <taxon>Pseudomonadota</taxon>
        <taxon>Gammaproteobacteria</taxon>
        <taxon>Pseudomonadales</taxon>
        <taxon>Pseudomonadaceae</taxon>
        <taxon>Pseudomonas</taxon>
    </lineage>
</organism>
<dbReference type="UniPathway" id="UPA00124"/>
<keyword evidence="7" id="KW-0413">Isomerase</keyword>
<evidence type="ECO:0000256" key="1">
    <source>
        <dbReference type="ARBA" id="ARBA00001298"/>
    </source>
</evidence>
<gene>
    <name evidence="9" type="ORF">TU86_17560</name>
</gene>
<dbReference type="OrthoDB" id="9800680at2"/>
<reference evidence="9 10" key="1">
    <citation type="submission" date="2015-02" db="EMBL/GenBank/DDBJ databases">
        <title>Pseudomonas helleri sp. nov. and Pseudomonas weihenstephanensis sp. nov., isolated from raw cows milk.</title>
        <authorList>
            <person name="von Neubeck M."/>
            <person name="Huptas C."/>
            <person name="Wenning M."/>
            <person name="Scherer S."/>
        </authorList>
    </citation>
    <scope>NUCLEOTIDE SEQUENCE [LARGE SCALE GENOMIC DNA]</scope>
    <source>
        <strain evidence="9 10">DSM 29166</strain>
    </source>
</reference>
<sequence>MNFVQTALPGVVLIEPNVFEDDRGWFMESFNERRFADGLFQLGLPIPKPFVQDNQSCSKKGALRGLHYQLEPFAQGKLVSVTQGAAFDVAVDIRVGSPTFGQWVGVELSASNKKMLWIPEGFAHGFVALEDNTHFHYKTTNFYNKNAERSVLWNDATLSINWPALEEYLVSDKDQIAPRLEQAELPSWQAEPTDEVRTLNVIGDERGSLVALTRGLAVPFTIKRVYYLFGTQENISRGFHAHKQLDQMAVCISGRCRMMLDDGTSKKNIWLDRPDKGVLIKSKIWHEMHEFSADCVMMVLASDEYDESDYIRNYESFMSWVSKDAE</sequence>
<dbReference type="PANTHER" id="PTHR21047">
    <property type="entry name" value="DTDP-6-DEOXY-D-GLUCOSE-3,5 EPIMERASE"/>
    <property type="match status" value="1"/>
</dbReference>
<evidence type="ECO:0000256" key="7">
    <source>
        <dbReference type="RuleBase" id="RU364069"/>
    </source>
</evidence>